<evidence type="ECO:0000256" key="4">
    <source>
        <dbReference type="ARBA" id="ARBA00022692"/>
    </source>
</evidence>
<comment type="subcellular location">
    <subcellularLocation>
        <location evidence="1">Membrane</location>
        <topology evidence="1">Single-pass membrane protein</topology>
    </subcellularLocation>
</comment>
<evidence type="ECO:0000256" key="2">
    <source>
        <dbReference type="ARBA" id="ARBA00022448"/>
    </source>
</evidence>
<dbReference type="Pfam" id="PF00430">
    <property type="entry name" value="ATP-synt_B"/>
    <property type="match status" value="1"/>
</dbReference>
<evidence type="ECO:0000256" key="7">
    <source>
        <dbReference type="ARBA" id="ARBA00023065"/>
    </source>
</evidence>
<keyword evidence="7 11" id="KW-0406">Ion transport</keyword>
<dbReference type="HAMAP" id="MF_01398">
    <property type="entry name" value="ATP_synth_b_bprime"/>
    <property type="match status" value="1"/>
</dbReference>
<keyword evidence="9" id="KW-0066">ATP synthesis</keyword>
<evidence type="ECO:0000256" key="1">
    <source>
        <dbReference type="ARBA" id="ARBA00004167"/>
    </source>
</evidence>
<keyword evidence="14" id="KW-0934">Plastid</keyword>
<geneLocation type="plastid" evidence="14"/>
<reference evidence="14" key="1">
    <citation type="submission" date="2017-05" db="EMBL/GenBank/DDBJ databases">
        <title>Plastid comparative genomics reveals ancient divergence between Glaucophyte genera.</title>
        <authorList>
            <person name="Figueroa-Martinez F.J."/>
            <person name="Jackson C."/>
            <person name="Reyes-Prieto A."/>
        </authorList>
    </citation>
    <scope>NUCLEOTIDE SEQUENCE</scope>
    <source>
        <strain evidence="14">SAG 4.97</strain>
    </source>
</reference>
<comment type="similarity">
    <text evidence="11">Belongs to the ATPase B chain family.</text>
</comment>
<feature type="transmembrane region" description="Helical" evidence="13">
    <location>
        <begin position="32"/>
        <end position="51"/>
    </location>
</feature>
<evidence type="ECO:0000256" key="5">
    <source>
        <dbReference type="ARBA" id="ARBA00022781"/>
    </source>
</evidence>
<evidence type="ECO:0000256" key="3">
    <source>
        <dbReference type="ARBA" id="ARBA00022547"/>
    </source>
</evidence>
<keyword evidence="6 13" id="KW-1133">Transmembrane helix</keyword>
<dbReference type="EMBL" id="MF167427">
    <property type="protein sequence ID" value="ASQ40341.1"/>
    <property type="molecule type" value="Genomic_DNA"/>
</dbReference>
<dbReference type="AlphaFoldDB" id="A0A3G1IWC5"/>
<organism evidence="14">
    <name type="scientific">Cyanoptyche gloeocystis</name>
    <dbReference type="NCBI Taxonomy" id="77922"/>
    <lineage>
        <taxon>Eukaryota</taxon>
        <taxon>Glaucocystophyceae</taxon>
        <taxon>Glaucocystophyceae incertae sedis</taxon>
        <taxon>Cyanoptyche</taxon>
    </lineage>
</organism>
<dbReference type="PANTHER" id="PTHR34264">
    <property type="entry name" value="ATP SYNTHASE SUBUNIT B, CHLOROPLASTIC"/>
    <property type="match status" value="1"/>
</dbReference>
<keyword evidence="5 11" id="KW-0375">Hydrogen ion transport</keyword>
<evidence type="ECO:0000256" key="11">
    <source>
        <dbReference type="RuleBase" id="RU003848"/>
    </source>
</evidence>
<evidence type="ECO:0000313" key="14">
    <source>
        <dbReference type="EMBL" id="ASQ40341.1"/>
    </source>
</evidence>
<evidence type="ECO:0000256" key="13">
    <source>
        <dbReference type="SAM" id="Phobius"/>
    </source>
</evidence>
<keyword evidence="2 11" id="KW-0813">Transport</keyword>
<dbReference type="CDD" id="cd06503">
    <property type="entry name" value="ATP-synt_Fo_b"/>
    <property type="match status" value="1"/>
</dbReference>
<keyword evidence="12" id="KW-0175">Coiled coil</keyword>
<dbReference type="InterPro" id="IPR002146">
    <property type="entry name" value="ATP_synth_b/b'su_bac/chlpt"/>
</dbReference>
<proteinExistence type="inferred from homology"/>
<dbReference type="GO" id="GO:0015986">
    <property type="term" value="P:proton motive force-driven ATP synthesis"/>
    <property type="evidence" value="ECO:0007669"/>
    <property type="project" value="InterPro"/>
</dbReference>
<gene>
    <name evidence="14" type="primary">atpF</name>
</gene>
<keyword evidence="8 13" id="KW-0472">Membrane</keyword>
<keyword evidence="4 11" id="KW-0812">Transmembrane</keyword>
<comment type="function">
    <text evidence="10">F(1)F(0) ATP synthase produces ATP from ADP in the presence of a proton or sodium gradient. F-type ATPases consist of two structural domains, F(1) containing the extramembraneous catalytic core and F(0) containing the membrane proton channel, linked together by a central stalk and a peripheral stalk. During catalysis, ATP synthesis in the catalytic domain of F(1) is coupled via a rotary mechanism of the central stalk subunits to proton translocation.</text>
</comment>
<evidence type="ECO:0000256" key="9">
    <source>
        <dbReference type="ARBA" id="ARBA00023310"/>
    </source>
</evidence>
<dbReference type="GO" id="GO:0015078">
    <property type="term" value="F:proton transmembrane transporter activity"/>
    <property type="evidence" value="ECO:0007669"/>
    <property type="project" value="InterPro"/>
</dbReference>
<evidence type="ECO:0000256" key="6">
    <source>
        <dbReference type="ARBA" id="ARBA00022989"/>
    </source>
</evidence>
<feature type="coiled-coil region" evidence="12">
    <location>
        <begin position="66"/>
        <end position="100"/>
    </location>
</feature>
<protein>
    <submittedName>
        <fullName evidence="14">ATP synthase CF0 B chain</fullName>
    </submittedName>
</protein>
<dbReference type="GO" id="GO:0045259">
    <property type="term" value="C:proton-transporting ATP synthase complex"/>
    <property type="evidence" value="ECO:0007669"/>
    <property type="project" value="UniProtKB-KW"/>
</dbReference>
<evidence type="ECO:0000256" key="12">
    <source>
        <dbReference type="SAM" id="Coils"/>
    </source>
</evidence>
<sequence length="190" mass="22091">MNIITFLQYLIAMTESSDKTSIFINTDIFETNLINILVVLFILVYFGRPLITDILSKRQLNISTKIEQSETKRNEAVAKLTEAKNKLAQVELVITQINQEATQMAENIKKMSLAQLEIDIKRIEEMTQENINAQQMLVFNQIRFKIADLIMNEVLFLIKKYLSLNVQSQLVDNLINQLEMQYDTKKSHNF</sequence>
<evidence type="ECO:0000256" key="10">
    <source>
        <dbReference type="ARBA" id="ARBA00025198"/>
    </source>
</evidence>
<evidence type="ECO:0000256" key="8">
    <source>
        <dbReference type="ARBA" id="ARBA00023136"/>
    </source>
</evidence>
<accession>A0A3G1IWC5</accession>
<keyword evidence="3 11" id="KW-0138">CF(0)</keyword>
<dbReference type="PANTHER" id="PTHR34264:SF3">
    <property type="entry name" value="ATP SYNTHASE SUBUNIT B, CHLOROPLASTIC"/>
    <property type="match status" value="1"/>
</dbReference>
<name>A0A3G1IWC5_9EUKA</name>